<evidence type="ECO:0000313" key="2">
    <source>
        <dbReference type="Proteomes" id="UP001209229"/>
    </source>
</evidence>
<gene>
    <name evidence="1" type="ORF">OM075_02365</name>
</gene>
<evidence type="ECO:0000313" key="1">
    <source>
        <dbReference type="EMBL" id="MCW3785289.1"/>
    </source>
</evidence>
<dbReference type="InterPro" id="IPR051396">
    <property type="entry name" value="Bact_Antivir_Def_Nuclease"/>
</dbReference>
<name>A0AAE3M217_9BACT</name>
<dbReference type="EMBL" id="JAPDPJ010000002">
    <property type="protein sequence ID" value="MCW3785289.1"/>
    <property type="molecule type" value="Genomic_DNA"/>
</dbReference>
<proteinExistence type="predicted"/>
<comment type="caution">
    <text evidence="1">The sequence shown here is derived from an EMBL/GenBank/DDBJ whole genome shotgun (WGS) entry which is preliminary data.</text>
</comment>
<dbReference type="Proteomes" id="UP001209229">
    <property type="component" value="Unassembled WGS sequence"/>
</dbReference>
<dbReference type="AlphaFoldDB" id="A0AAE3M217"/>
<dbReference type="PANTHER" id="PTHR43581">
    <property type="entry name" value="ATP/GTP PHOSPHATASE"/>
    <property type="match status" value="1"/>
</dbReference>
<dbReference type="PANTHER" id="PTHR43581:SF4">
    <property type="entry name" value="ATP_GTP PHOSPHATASE"/>
    <property type="match status" value="1"/>
</dbReference>
<dbReference type="SUPFAM" id="SSF52540">
    <property type="entry name" value="P-loop containing nucleoside triphosphate hydrolases"/>
    <property type="match status" value="1"/>
</dbReference>
<organism evidence="1 2">
    <name type="scientific">Plebeiibacterium sediminum</name>
    <dbReference type="NCBI Taxonomy" id="2992112"/>
    <lineage>
        <taxon>Bacteria</taxon>
        <taxon>Pseudomonadati</taxon>
        <taxon>Bacteroidota</taxon>
        <taxon>Bacteroidia</taxon>
        <taxon>Marinilabiliales</taxon>
        <taxon>Marinilabiliaceae</taxon>
        <taxon>Plebeiibacterium</taxon>
    </lineage>
</organism>
<keyword evidence="1" id="KW-0547">Nucleotide-binding</keyword>
<sequence length="439" mass="50597">MKYKYDQKPNTSFTEKARKCIEEIKNADYSVFVGRNNCGKSYILKTLTQSFGKQASYLGPARYQNFHILGMYTPKSNKKDEKWRQFIQQWQHQQQNIDNSPINLQQAIAELSDMQRDKLFEIVKNLLGTDLKILYTVEDNTMSQKYISCDGHNISYTSSGFRLITTLVTCMLDTDYDTFLIDEPELGISPEAQGILADFLFDREQRKKYFGHIKRLIFATHSTIFLDRLKISNNYSIKKDGDIIDISKTDTISDFNNIHFFLLGNRLESLFLPSCIILTEGKCDQHYLTKVLESKYPNSQFSILNANSDSRMKELVNVAGNIFTDLQKSPYRNRIIAVLDKVHDTSVKQTLLKYGIPESNILVWDKNGIEYYYPNEIMDSIFGSDNEIAITGDLVSRNGVSYKKWELCEKVVSKIDSSTRFNGEVEVKLLKTIELILGN</sequence>
<keyword evidence="1" id="KW-0067">ATP-binding</keyword>
<reference evidence="1" key="1">
    <citation type="submission" date="2022-10" db="EMBL/GenBank/DDBJ databases">
        <authorList>
            <person name="Yu W.X."/>
        </authorList>
    </citation>
    <scope>NUCLEOTIDE SEQUENCE</scope>
    <source>
        <strain evidence="1">AAT</strain>
    </source>
</reference>
<accession>A0AAE3M217</accession>
<dbReference type="InterPro" id="IPR027417">
    <property type="entry name" value="P-loop_NTPase"/>
</dbReference>
<dbReference type="RefSeq" id="WP_301188861.1">
    <property type="nucleotide sequence ID" value="NZ_JAPDPJ010000002.1"/>
</dbReference>
<dbReference type="Gene3D" id="3.40.50.300">
    <property type="entry name" value="P-loop containing nucleotide triphosphate hydrolases"/>
    <property type="match status" value="1"/>
</dbReference>
<dbReference type="GO" id="GO:0005524">
    <property type="term" value="F:ATP binding"/>
    <property type="evidence" value="ECO:0007669"/>
    <property type="project" value="UniProtKB-KW"/>
</dbReference>
<protein>
    <submittedName>
        <fullName evidence="1">ATP-binding protein</fullName>
    </submittedName>
</protein>
<keyword evidence="2" id="KW-1185">Reference proteome</keyword>